<accession>A0ABS1WK29</accession>
<dbReference type="SUPFAM" id="SSF56219">
    <property type="entry name" value="DNase I-like"/>
    <property type="match status" value="1"/>
</dbReference>
<dbReference type="InterPro" id="IPR036691">
    <property type="entry name" value="Endo/exonu/phosph_ase_sf"/>
</dbReference>
<protein>
    <recommendedName>
        <fullName evidence="3">Secretion system C-terminal sorting domain-containing protein</fullName>
    </recommendedName>
</protein>
<dbReference type="EMBL" id="JAEMEF010000004">
    <property type="protein sequence ID" value="MBL7559481.1"/>
    <property type="molecule type" value="Genomic_DNA"/>
</dbReference>
<name>A0ABS1WK29_9FLAO</name>
<keyword evidence="2" id="KW-1185">Reference proteome</keyword>
<evidence type="ECO:0008006" key="3">
    <source>
        <dbReference type="Google" id="ProtNLM"/>
    </source>
</evidence>
<dbReference type="Proteomes" id="UP000605013">
    <property type="component" value="Unassembled WGS sequence"/>
</dbReference>
<evidence type="ECO:0000313" key="2">
    <source>
        <dbReference type="Proteomes" id="UP000605013"/>
    </source>
</evidence>
<organism evidence="1 2">
    <name type="scientific">Olleya sediminilitoris</name>
    <dbReference type="NCBI Taxonomy" id="2795739"/>
    <lineage>
        <taxon>Bacteria</taxon>
        <taxon>Pseudomonadati</taxon>
        <taxon>Bacteroidota</taxon>
        <taxon>Flavobacteriia</taxon>
        <taxon>Flavobacteriales</taxon>
        <taxon>Flavobacteriaceae</taxon>
    </lineage>
</organism>
<reference evidence="1 2" key="1">
    <citation type="submission" date="2020-12" db="EMBL/GenBank/DDBJ databases">
        <title>Olleya sediminilitoris sp. nov., isolated from a tidal flat.</title>
        <authorList>
            <person name="Park S."/>
            <person name="Yoon J.-H."/>
        </authorList>
    </citation>
    <scope>NUCLEOTIDE SEQUENCE [LARGE SCALE GENOMIC DNA]</scope>
    <source>
        <strain evidence="1 2">YSTF-M6</strain>
    </source>
</reference>
<comment type="caution">
    <text evidence="1">The sequence shown here is derived from an EMBL/GenBank/DDBJ whole genome shotgun (WGS) entry which is preliminary data.</text>
</comment>
<sequence length="421" mass="47554">MKKSLFFIITLLSFTGVFGQDTFKTMFYNLLNFPLQQPSTTRLSELEIILSDYQPDIFMVCELNNESGANSILNMMQQSINPDYQMANFVLNTSDDTISDQNDLQNLIYFDSSKFTLDNQTVITTIYRDFNHYTLTLNTVNQNTNPITLNVIVCHLKASSGTDNQLLRLQMAQDLTTYLDGFSDDDYFILAGDFNVYTNSEPAFQEFINPANTITFTDPANRMGSWHNNSNYVDVFTQSTRTATGLGGTTGGFDDRFDFIMTSTSLSNNTGLQVQPNNYKVFGNNNNSNCWNNAINSDDCSGTLFSNTIRESLHNFSDHLPVTLNFETNQNFLNLTKFTENPVVFEIIGSNLIANTLALKINNTQIKKHKIQIYNSLGLLIKTIVSSNKTILTDISYLSQGIYYISLDNIAVKPIKFVKIH</sequence>
<dbReference type="RefSeq" id="WP_202999741.1">
    <property type="nucleotide sequence ID" value="NZ_JAEMEF010000004.1"/>
</dbReference>
<dbReference type="Gene3D" id="3.60.10.10">
    <property type="entry name" value="Endonuclease/exonuclease/phosphatase"/>
    <property type="match status" value="1"/>
</dbReference>
<gene>
    <name evidence="1" type="ORF">JAO71_06635</name>
</gene>
<proteinExistence type="predicted"/>
<evidence type="ECO:0000313" key="1">
    <source>
        <dbReference type="EMBL" id="MBL7559481.1"/>
    </source>
</evidence>